<proteinExistence type="predicted"/>
<comment type="caution">
    <text evidence="1">The sequence shown here is derived from an EMBL/GenBank/DDBJ whole genome shotgun (WGS) entry which is preliminary data.</text>
</comment>
<protein>
    <submittedName>
        <fullName evidence="1">Uncharacterized protein</fullName>
    </submittedName>
</protein>
<dbReference type="EMBL" id="CAJJDM010000017">
    <property type="protein sequence ID" value="CAD8053424.1"/>
    <property type="molecule type" value="Genomic_DNA"/>
</dbReference>
<evidence type="ECO:0000313" key="1">
    <source>
        <dbReference type="EMBL" id="CAD8053424.1"/>
    </source>
</evidence>
<evidence type="ECO:0000313" key="2">
    <source>
        <dbReference type="Proteomes" id="UP000688137"/>
    </source>
</evidence>
<organism evidence="1 2">
    <name type="scientific">Paramecium primaurelia</name>
    <dbReference type="NCBI Taxonomy" id="5886"/>
    <lineage>
        <taxon>Eukaryota</taxon>
        <taxon>Sar</taxon>
        <taxon>Alveolata</taxon>
        <taxon>Ciliophora</taxon>
        <taxon>Intramacronucleata</taxon>
        <taxon>Oligohymenophorea</taxon>
        <taxon>Peniculida</taxon>
        <taxon>Parameciidae</taxon>
        <taxon>Paramecium</taxon>
    </lineage>
</organism>
<name>A0A8S1KR79_PARPR</name>
<sequence>MNLKLWHIYILKEHVKIQLDILLHDKKEICYICQWSIVIIVLIQDKIMRNLKQKNTQRYNQWIDFLA</sequence>
<gene>
    <name evidence="1" type="ORF">PPRIM_AZ9-3.1.T0200322</name>
</gene>
<accession>A0A8S1KR79</accession>
<keyword evidence="2" id="KW-1185">Reference proteome</keyword>
<dbReference type="Proteomes" id="UP000688137">
    <property type="component" value="Unassembled WGS sequence"/>
</dbReference>
<reference evidence="1" key="1">
    <citation type="submission" date="2021-01" db="EMBL/GenBank/DDBJ databases">
        <authorList>
            <consortium name="Genoscope - CEA"/>
            <person name="William W."/>
        </authorList>
    </citation>
    <scope>NUCLEOTIDE SEQUENCE</scope>
</reference>
<dbReference type="AlphaFoldDB" id="A0A8S1KR79"/>